<evidence type="ECO:0000313" key="4">
    <source>
        <dbReference type="Proteomes" id="UP000322981"/>
    </source>
</evidence>
<reference evidence="3 4" key="1">
    <citation type="submission" date="2019-09" db="EMBL/GenBank/DDBJ databases">
        <title>Whole-genome sequence of the purple sulfur bacterium Thiohalocapsa marina DSM 19078.</title>
        <authorList>
            <person name="Kyndt J.A."/>
            <person name="Meyer T.E."/>
        </authorList>
    </citation>
    <scope>NUCLEOTIDE SEQUENCE [LARGE SCALE GENOMIC DNA]</scope>
    <source>
        <strain evidence="3 4">DSM 19078</strain>
    </source>
</reference>
<feature type="domain" description="Glycosyl transferase CAP10" evidence="2">
    <location>
        <begin position="122"/>
        <end position="372"/>
    </location>
</feature>
<name>A0A5M8FMW3_9GAMM</name>
<keyword evidence="1" id="KW-0808">Transferase</keyword>
<keyword evidence="4" id="KW-1185">Reference proteome</keyword>
<evidence type="ECO:0000313" key="3">
    <source>
        <dbReference type="EMBL" id="KAA6186087.1"/>
    </source>
</evidence>
<dbReference type="EMBL" id="VWXX01000006">
    <property type="protein sequence ID" value="KAA6186087.1"/>
    <property type="molecule type" value="Genomic_DNA"/>
</dbReference>
<dbReference type="AlphaFoldDB" id="A0A5M8FMW3"/>
<proteinExistence type="predicted"/>
<sequence length="382" mass="44547">MIHGTKRTIGRLRRLQSFLAYTRFQLPRELPEAITRQRFSWLDEQLDTDFAHFRNQSNRQVLDNCWPAAQKTSRAYLRFTVKRGALYVNATKAARMRASSRSRVLTMLMRAIHRSSLLPEGLDMIILLEDGYEPDEDLGLHAPICAFNYNASLDRRAILIPDPVTLLYWRPLHQAIQSANGRSRWEMKAPRAFWRGSTTGAVLTEANFASLPRAQLVALSQLDARIDAAFTNLTQGDEAAYRALRRTYRLSPWISPEDHVRYRYLVCADGNSSTWPGLLWRLATNSLVIKQRSDNIQWFYRALQPGVHYVEVDRQFRNLPQVLDKLYDEETPVRQIIKNANKFVEENMQMSDLCAQMYWTIQRYAREIQKLDLPDKRRGERP</sequence>
<dbReference type="InterPro" id="IPR051091">
    <property type="entry name" value="O-Glucosyltr/Glycosyltrsf_90"/>
</dbReference>
<comment type="caution">
    <text evidence="3">The sequence shown here is derived from an EMBL/GenBank/DDBJ whole genome shotgun (WGS) entry which is preliminary data.</text>
</comment>
<dbReference type="SMART" id="SM00672">
    <property type="entry name" value="CAP10"/>
    <property type="match status" value="1"/>
</dbReference>
<evidence type="ECO:0000259" key="2">
    <source>
        <dbReference type="SMART" id="SM00672"/>
    </source>
</evidence>
<dbReference type="OrthoDB" id="767964at2"/>
<dbReference type="GO" id="GO:0016740">
    <property type="term" value="F:transferase activity"/>
    <property type="evidence" value="ECO:0007669"/>
    <property type="project" value="UniProtKB-KW"/>
</dbReference>
<evidence type="ECO:0000256" key="1">
    <source>
        <dbReference type="ARBA" id="ARBA00022679"/>
    </source>
</evidence>
<dbReference type="PANTHER" id="PTHR12203:SF35">
    <property type="entry name" value="PROTEIN O-GLUCOSYLTRANSFERASE 1"/>
    <property type="match status" value="1"/>
</dbReference>
<accession>A0A5M8FMW3</accession>
<dbReference type="Pfam" id="PF05686">
    <property type="entry name" value="Glyco_transf_90"/>
    <property type="match status" value="1"/>
</dbReference>
<protein>
    <recommendedName>
        <fullName evidence="2">Glycosyl transferase CAP10 domain-containing protein</fullName>
    </recommendedName>
</protein>
<dbReference type="InterPro" id="IPR006598">
    <property type="entry name" value="CAP10"/>
</dbReference>
<gene>
    <name evidence="3" type="ORF">F2Q65_06935</name>
</gene>
<dbReference type="Proteomes" id="UP000322981">
    <property type="component" value="Unassembled WGS sequence"/>
</dbReference>
<dbReference type="RefSeq" id="WP_150091766.1">
    <property type="nucleotide sequence ID" value="NZ_VWXX01000006.1"/>
</dbReference>
<organism evidence="3 4">
    <name type="scientific">Thiohalocapsa marina</name>
    <dbReference type="NCBI Taxonomy" id="424902"/>
    <lineage>
        <taxon>Bacteria</taxon>
        <taxon>Pseudomonadati</taxon>
        <taxon>Pseudomonadota</taxon>
        <taxon>Gammaproteobacteria</taxon>
        <taxon>Chromatiales</taxon>
        <taxon>Chromatiaceae</taxon>
        <taxon>Thiohalocapsa</taxon>
    </lineage>
</organism>
<dbReference type="PANTHER" id="PTHR12203">
    <property type="entry name" value="KDEL LYS-ASP-GLU-LEU CONTAINING - RELATED"/>
    <property type="match status" value="1"/>
</dbReference>